<dbReference type="Gene3D" id="3.40.50.1100">
    <property type="match status" value="1"/>
</dbReference>
<dbReference type="HOGENOM" id="CLU_3286923_0_0_0"/>
<accession>Q254R9</accession>
<proteinExistence type="predicted"/>
<reference evidence="1 2" key="1">
    <citation type="journal article" date="2006" name="DNA Res.">
        <title>Genome sequence of the cat pathogen, Chlamydophila felis.</title>
        <authorList>
            <person name="Azuma Y."/>
            <person name="Hirakawa H."/>
            <person name="Yamashita A."/>
            <person name="Cai Y."/>
            <person name="Rahman M.A."/>
            <person name="Suzuki H."/>
            <person name="Mitaku S."/>
            <person name="Toh H."/>
            <person name="Goto S."/>
            <person name="Murakami T."/>
            <person name="Sugi K."/>
            <person name="Hayashi H."/>
            <person name="Fukushi H."/>
            <person name="Hattori M."/>
            <person name="Kuhara S."/>
            <person name="Shirai M."/>
        </authorList>
    </citation>
    <scope>NUCLEOTIDE SEQUENCE [LARGE SCALE GENOMIC DNA]</scope>
    <source>
        <strain evidence="1 2">Fe/C-56</strain>
    </source>
</reference>
<dbReference type="EMBL" id="AP006861">
    <property type="protein sequence ID" value="BAE81219.1"/>
    <property type="molecule type" value="Genomic_DNA"/>
</dbReference>
<dbReference type="KEGG" id="cfe:CF0447"/>
<dbReference type="AlphaFoldDB" id="Q254R9"/>
<name>Q254R9_CHLFF</name>
<evidence type="ECO:0000313" key="1">
    <source>
        <dbReference type="EMBL" id="BAE81219.1"/>
    </source>
</evidence>
<dbReference type="STRING" id="264202.CF0447"/>
<protein>
    <submittedName>
        <fullName evidence="1">Tryptophan synthase beta chain</fullName>
    </submittedName>
</protein>
<dbReference type="InterPro" id="IPR036052">
    <property type="entry name" value="TrpB-like_PALP_sf"/>
</dbReference>
<evidence type="ECO:0000313" key="2">
    <source>
        <dbReference type="Proteomes" id="UP000001260"/>
    </source>
</evidence>
<dbReference type="Proteomes" id="UP000001260">
    <property type="component" value="Chromosome"/>
</dbReference>
<sequence length="40" mass="4516">MVHGFYSYVLQDKNGNYTDTYSISAGLDYISVGPIRRKSV</sequence>
<gene>
    <name evidence="1" type="primary">trpB3</name>
    <name evidence="1" type="ordered locus">CF0447</name>
</gene>
<organism evidence="1 2">
    <name type="scientific">Chlamydia felis (strain Fe/C-56)</name>
    <name type="common">Chlamydophila felis</name>
    <dbReference type="NCBI Taxonomy" id="264202"/>
    <lineage>
        <taxon>Bacteria</taxon>
        <taxon>Pseudomonadati</taxon>
        <taxon>Chlamydiota</taxon>
        <taxon>Chlamydiia</taxon>
        <taxon>Chlamydiales</taxon>
        <taxon>Chlamydiaceae</taxon>
        <taxon>Chlamydia/Chlamydophila group</taxon>
        <taxon>Chlamydia</taxon>
    </lineage>
</organism>
<keyword evidence="2" id="KW-1185">Reference proteome</keyword>